<feature type="region of interest" description="Disordered" evidence="1">
    <location>
        <begin position="22"/>
        <end position="44"/>
    </location>
</feature>
<name>U4LRP6_PYROM</name>
<reference evidence="2 3" key="1">
    <citation type="journal article" date="2013" name="PLoS Genet.">
        <title>The genome and development-dependent transcriptomes of Pyronema confluens: a window into fungal evolution.</title>
        <authorList>
            <person name="Traeger S."/>
            <person name="Altegoer F."/>
            <person name="Freitag M."/>
            <person name="Gabaldon T."/>
            <person name="Kempken F."/>
            <person name="Kumar A."/>
            <person name="Marcet-Houben M."/>
            <person name="Poggeler S."/>
            <person name="Stajich J.E."/>
            <person name="Nowrousian M."/>
        </authorList>
    </citation>
    <scope>NUCLEOTIDE SEQUENCE [LARGE SCALE GENOMIC DNA]</scope>
    <source>
        <strain evidence="3">CBS 100304</strain>
        <tissue evidence="2">Vegetative mycelium</tissue>
    </source>
</reference>
<sequence>MGFKRTDKPLISSYLWKLKYESRSTNPSDPNDNHGTLHRSRERSIPMKINIPVLEGIAPSRIPMLSEFGPRANRQVLKFRNLYQDLSKSVRNFNHLKHRQEVLYRMPQLGPAFMERMQKMARLIPAGGPKATKRRLRGRGLKHSTRKHGAPCQPSPLRNVMSMEDVLEMEKILDRDVDEGYHDNEVDKSKEAKNVDTATRKSPVMDIKFVLS</sequence>
<keyword evidence="3" id="KW-1185">Reference proteome</keyword>
<feature type="region of interest" description="Disordered" evidence="1">
    <location>
        <begin position="128"/>
        <end position="154"/>
    </location>
</feature>
<dbReference type="AlphaFoldDB" id="U4LRP6"/>
<organism evidence="2 3">
    <name type="scientific">Pyronema omphalodes (strain CBS 100304)</name>
    <name type="common">Pyronema confluens</name>
    <dbReference type="NCBI Taxonomy" id="1076935"/>
    <lineage>
        <taxon>Eukaryota</taxon>
        <taxon>Fungi</taxon>
        <taxon>Dikarya</taxon>
        <taxon>Ascomycota</taxon>
        <taxon>Pezizomycotina</taxon>
        <taxon>Pezizomycetes</taxon>
        <taxon>Pezizales</taxon>
        <taxon>Pyronemataceae</taxon>
        <taxon>Pyronema</taxon>
    </lineage>
</organism>
<feature type="compositionally biased region" description="Polar residues" evidence="1">
    <location>
        <begin position="23"/>
        <end position="34"/>
    </location>
</feature>
<dbReference type="Proteomes" id="UP000018144">
    <property type="component" value="Unassembled WGS sequence"/>
</dbReference>
<evidence type="ECO:0000313" key="2">
    <source>
        <dbReference type="EMBL" id="CCX34831.1"/>
    </source>
</evidence>
<feature type="compositionally biased region" description="Basic residues" evidence="1">
    <location>
        <begin position="131"/>
        <end position="149"/>
    </location>
</feature>
<proteinExistence type="predicted"/>
<accession>U4LRP6</accession>
<evidence type="ECO:0000256" key="1">
    <source>
        <dbReference type="SAM" id="MobiDB-lite"/>
    </source>
</evidence>
<evidence type="ECO:0000313" key="3">
    <source>
        <dbReference type="Proteomes" id="UP000018144"/>
    </source>
</evidence>
<feature type="region of interest" description="Disordered" evidence="1">
    <location>
        <begin position="180"/>
        <end position="199"/>
    </location>
</feature>
<dbReference type="EMBL" id="HF936636">
    <property type="protein sequence ID" value="CCX34831.1"/>
    <property type="molecule type" value="Genomic_DNA"/>
</dbReference>
<gene>
    <name evidence="2" type="ORF">PCON_04349</name>
</gene>
<feature type="compositionally biased region" description="Basic and acidic residues" evidence="1">
    <location>
        <begin position="180"/>
        <end position="194"/>
    </location>
</feature>
<protein>
    <submittedName>
        <fullName evidence="2">Uncharacterized protein</fullName>
    </submittedName>
</protein>